<sequence>MSTHRDARLLTDRDERALLAAVEQRISAPLRPAAAQRRLARGRSSLWRFAPGRPRGSAQGRESLSWQQTPRTPSGPAPTGR</sequence>
<dbReference type="Proteomes" id="UP000642673">
    <property type="component" value="Unassembled WGS sequence"/>
</dbReference>
<dbReference type="EMBL" id="BMVP01000012">
    <property type="protein sequence ID" value="GHB74320.1"/>
    <property type="molecule type" value="Genomic_DNA"/>
</dbReference>
<evidence type="ECO:0000256" key="1">
    <source>
        <dbReference type="SAM" id="MobiDB-lite"/>
    </source>
</evidence>
<feature type="region of interest" description="Disordered" evidence="1">
    <location>
        <begin position="40"/>
        <end position="81"/>
    </location>
</feature>
<reference evidence="3" key="1">
    <citation type="journal article" date="2019" name="Int. J. Syst. Evol. Microbiol.">
        <title>The Global Catalogue of Microorganisms (GCM) 10K type strain sequencing project: providing services to taxonomists for standard genome sequencing and annotation.</title>
        <authorList>
            <consortium name="The Broad Institute Genomics Platform"/>
            <consortium name="The Broad Institute Genome Sequencing Center for Infectious Disease"/>
            <person name="Wu L."/>
            <person name="Ma J."/>
        </authorList>
    </citation>
    <scope>NUCLEOTIDE SEQUENCE [LARGE SCALE GENOMIC DNA]</scope>
    <source>
        <strain evidence="3">JCM 4738</strain>
    </source>
</reference>
<name>A0ABQ3EYM2_9ACTN</name>
<evidence type="ECO:0008006" key="4">
    <source>
        <dbReference type="Google" id="ProtNLM"/>
    </source>
</evidence>
<dbReference type="RefSeq" id="WP_190186541.1">
    <property type="nucleotide sequence ID" value="NZ_BMVP01000012.1"/>
</dbReference>
<evidence type="ECO:0000313" key="3">
    <source>
        <dbReference type="Proteomes" id="UP000642673"/>
    </source>
</evidence>
<comment type="caution">
    <text evidence="2">The sequence shown here is derived from an EMBL/GenBank/DDBJ whole genome shotgun (WGS) entry which is preliminary data.</text>
</comment>
<protein>
    <recommendedName>
        <fullName evidence="4">Transposase</fullName>
    </recommendedName>
</protein>
<feature type="compositionally biased region" description="Polar residues" evidence="1">
    <location>
        <begin position="60"/>
        <end position="72"/>
    </location>
</feature>
<evidence type="ECO:0000313" key="2">
    <source>
        <dbReference type="EMBL" id="GHB74320.1"/>
    </source>
</evidence>
<keyword evidence="3" id="KW-1185">Reference proteome</keyword>
<gene>
    <name evidence="2" type="ORF">GCM10010347_50860</name>
</gene>
<proteinExistence type="predicted"/>
<organism evidence="2 3">
    <name type="scientific">Streptomyces cirratus</name>
    <dbReference type="NCBI Taxonomy" id="68187"/>
    <lineage>
        <taxon>Bacteria</taxon>
        <taxon>Bacillati</taxon>
        <taxon>Actinomycetota</taxon>
        <taxon>Actinomycetes</taxon>
        <taxon>Kitasatosporales</taxon>
        <taxon>Streptomycetaceae</taxon>
        <taxon>Streptomyces</taxon>
    </lineage>
</organism>
<accession>A0ABQ3EYM2</accession>